<dbReference type="GO" id="GO:0000272">
    <property type="term" value="P:polysaccharide catabolic process"/>
    <property type="evidence" value="ECO:0007669"/>
    <property type="project" value="UniProtKB-KW"/>
</dbReference>
<comment type="similarity">
    <text evidence="9">Belongs to the glycosyl hydrolase 18 family.</text>
</comment>
<dbReference type="Pfam" id="PF03427">
    <property type="entry name" value="CBM_19"/>
    <property type="match status" value="1"/>
</dbReference>
<comment type="caution">
    <text evidence="13">The sequence shown here is derived from an EMBL/GenBank/DDBJ whole genome shotgun (WGS) entry which is preliminary data.</text>
</comment>
<dbReference type="EMBL" id="MCGN01000003">
    <property type="protein sequence ID" value="ORY99444.1"/>
    <property type="molecule type" value="Genomic_DNA"/>
</dbReference>
<dbReference type="InterPro" id="IPR001223">
    <property type="entry name" value="Glyco_hydro18_cat"/>
</dbReference>
<organism evidence="13 14">
    <name type="scientific">Syncephalastrum racemosum</name>
    <name type="common">Filamentous fungus</name>
    <dbReference type="NCBI Taxonomy" id="13706"/>
    <lineage>
        <taxon>Eukaryota</taxon>
        <taxon>Fungi</taxon>
        <taxon>Fungi incertae sedis</taxon>
        <taxon>Mucoromycota</taxon>
        <taxon>Mucoromycotina</taxon>
        <taxon>Mucoromycetes</taxon>
        <taxon>Mucorales</taxon>
        <taxon>Syncephalastraceae</taxon>
        <taxon>Syncephalastrum</taxon>
    </lineage>
</organism>
<keyword evidence="5" id="KW-0119">Carbohydrate metabolism</keyword>
<protein>
    <recommendedName>
        <fullName evidence="2">chitinase</fullName>
        <ecNumber evidence="2">3.2.1.14</ecNumber>
    </recommendedName>
</protein>
<feature type="chain" id="PRO_5012620273" description="chitinase" evidence="11">
    <location>
        <begin position="25"/>
        <end position="562"/>
    </location>
</feature>
<dbReference type="OMA" id="GTTCFAY"/>
<keyword evidence="7" id="KW-0624">Polysaccharide degradation</keyword>
<evidence type="ECO:0000256" key="3">
    <source>
        <dbReference type="ARBA" id="ARBA00022801"/>
    </source>
</evidence>
<dbReference type="Pfam" id="PF00704">
    <property type="entry name" value="Glyco_hydro_18"/>
    <property type="match status" value="1"/>
</dbReference>
<evidence type="ECO:0000256" key="1">
    <source>
        <dbReference type="ARBA" id="ARBA00000822"/>
    </source>
</evidence>
<sequence length="562" mass="58319">MVAALRFLSITAGSVLLLAQLVTAGFPDDPSVVTYWGQNSKNGATTQEPLATYCDDNSDVLIMSFITQFNVGGLPAMNLANACETAFNGSQLLNCPEIGKDIKTCQGKGKKILLALGGASGAYGFTSDSQGETFADTLWDLFGKGSSDTRPFGDAVIDGFDLDIEGGGSTGYVAFVNQLRKNFAKDSSKDYYVTAAPQCPYPDAILGDVINSVGFDAVNVQFYNNYCSAASSSFNFDTWDTWAKQTSPNKKVKVMLGIPGSSTAAGSGYIPFDQLKPIVQNVASTYSSYGGVMVWDASQSYGNTDASPNFAAALGQLVHSTSSGGGNDGSSSSSSASSKPTASSTPTATVSNSASITASSTSSASPSSTSGSGSSGTCITDGDACSAQGKYTCSGNSFGICNNGQWVLQSCPSGLTCFDTTDGASIYCAQGTSSSDTCQVRETKALAPMNKVANAPRPYKSSKVSAQMAVVKASNETFDALINARKLDNKPFGTTVVVEMTMPPNMTLSAVSGGKVKQNGRTATLQIKNPHKKSMDIVFAIEGDVKGDVFAAPDASRIKFMS</sequence>
<keyword evidence="3 8" id="KW-0378">Hydrolase</keyword>
<dbReference type="PANTHER" id="PTHR45708">
    <property type="entry name" value="ENDOCHITINASE"/>
    <property type="match status" value="1"/>
</dbReference>
<dbReference type="Proteomes" id="UP000242180">
    <property type="component" value="Unassembled WGS sequence"/>
</dbReference>
<evidence type="ECO:0000259" key="12">
    <source>
        <dbReference type="PROSITE" id="PS51910"/>
    </source>
</evidence>
<dbReference type="PROSITE" id="PS51910">
    <property type="entry name" value="GH18_2"/>
    <property type="match status" value="1"/>
</dbReference>
<feature type="domain" description="GH18" evidence="12">
    <location>
        <begin position="30"/>
        <end position="317"/>
    </location>
</feature>
<dbReference type="InterPro" id="IPR017853">
    <property type="entry name" value="GH"/>
</dbReference>
<evidence type="ECO:0000313" key="13">
    <source>
        <dbReference type="EMBL" id="ORY99444.1"/>
    </source>
</evidence>
<dbReference type="InterPro" id="IPR045321">
    <property type="entry name" value="Cts1-like"/>
</dbReference>
<accession>A0A1X2HK16</accession>
<dbReference type="CDD" id="cd02877">
    <property type="entry name" value="GH18_hevamine_XipI_class_III"/>
    <property type="match status" value="1"/>
</dbReference>
<dbReference type="EC" id="3.2.1.14" evidence="2"/>
<keyword evidence="11" id="KW-0732">Signal</keyword>
<dbReference type="InterPro" id="IPR001579">
    <property type="entry name" value="Glyco_hydro_18_chit_AS"/>
</dbReference>
<dbReference type="GO" id="GO:0008843">
    <property type="term" value="F:endochitinase activity"/>
    <property type="evidence" value="ECO:0007669"/>
    <property type="project" value="UniProtKB-EC"/>
</dbReference>
<evidence type="ECO:0000256" key="6">
    <source>
        <dbReference type="ARBA" id="ARBA00023295"/>
    </source>
</evidence>
<keyword evidence="6 8" id="KW-0326">Glycosidase</keyword>
<evidence type="ECO:0000256" key="5">
    <source>
        <dbReference type="ARBA" id="ARBA00023277"/>
    </source>
</evidence>
<dbReference type="GO" id="GO:0008061">
    <property type="term" value="F:chitin binding"/>
    <property type="evidence" value="ECO:0007669"/>
    <property type="project" value="InterPro"/>
</dbReference>
<evidence type="ECO:0000256" key="4">
    <source>
        <dbReference type="ARBA" id="ARBA00023024"/>
    </source>
</evidence>
<evidence type="ECO:0000256" key="11">
    <source>
        <dbReference type="SAM" id="SignalP"/>
    </source>
</evidence>
<feature type="region of interest" description="Disordered" evidence="10">
    <location>
        <begin position="321"/>
        <end position="376"/>
    </location>
</feature>
<reference evidence="13 14" key="1">
    <citation type="submission" date="2016-07" db="EMBL/GenBank/DDBJ databases">
        <title>Pervasive Adenine N6-methylation of Active Genes in Fungi.</title>
        <authorList>
            <consortium name="DOE Joint Genome Institute"/>
            <person name="Mondo S.J."/>
            <person name="Dannebaum R.O."/>
            <person name="Kuo R.C."/>
            <person name="Labutti K."/>
            <person name="Haridas S."/>
            <person name="Kuo A."/>
            <person name="Salamov A."/>
            <person name="Ahrendt S.R."/>
            <person name="Lipzen A."/>
            <person name="Sullivan W."/>
            <person name="Andreopoulos W.B."/>
            <person name="Clum A."/>
            <person name="Lindquist E."/>
            <person name="Daum C."/>
            <person name="Ramamoorthy G.K."/>
            <person name="Gryganskyi A."/>
            <person name="Culley D."/>
            <person name="Magnuson J.K."/>
            <person name="James T.Y."/>
            <person name="O'Malley M.A."/>
            <person name="Stajich J.E."/>
            <person name="Spatafora J.W."/>
            <person name="Visel A."/>
            <person name="Grigoriev I.V."/>
        </authorList>
    </citation>
    <scope>NUCLEOTIDE SEQUENCE [LARGE SCALE GENOMIC DNA]</scope>
    <source>
        <strain evidence="13 14">NRRL 2496</strain>
    </source>
</reference>
<dbReference type="GO" id="GO:0005576">
    <property type="term" value="C:extracellular region"/>
    <property type="evidence" value="ECO:0007669"/>
    <property type="project" value="TreeGrafter"/>
</dbReference>
<evidence type="ECO:0000256" key="9">
    <source>
        <dbReference type="RuleBase" id="RU004453"/>
    </source>
</evidence>
<name>A0A1X2HK16_SYNRA</name>
<dbReference type="Gene3D" id="3.20.20.80">
    <property type="entry name" value="Glycosidases"/>
    <property type="match status" value="1"/>
</dbReference>
<evidence type="ECO:0000256" key="2">
    <source>
        <dbReference type="ARBA" id="ARBA00012729"/>
    </source>
</evidence>
<dbReference type="STRING" id="13706.A0A1X2HK16"/>
<dbReference type="InterPro" id="IPR005089">
    <property type="entry name" value="CBM19"/>
</dbReference>
<keyword evidence="4" id="KW-0146">Chitin degradation</keyword>
<dbReference type="PROSITE" id="PS01095">
    <property type="entry name" value="GH18_1"/>
    <property type="match status" value="1"/>
</dbReference>
<feature type="signal peptide" evidence="11">
    <location>
        <begin position="1"/>
        <end position="24"/>
    </location>
</feature>
<dbReference type="OrthoDB" id="6020543at2759"/>
<dbReference type="SUPFAM" id="SSF51445">
    <property type="entry name" value="(Trans)glycosidases"/>
    <property type="match status" value="1"/>
</dbReference>
<comment type="catalytic activity">
    <reaction evidence="1">
        <text>Random endo-hydrolysis of N-acetyl-beta-D-glucosaminide (1-&gt;4)-beta-linkages in chitin and chitodextrins.</text>
        <dbReference type="EC" id="3.2.1.14"/>
    </reaction>
</comment>
<keyword evidence="14" id="KW-1185">Reference proteome</keyword>
<evidence type="ECO:0000256" key="10">
    <source>
        <dbReference type="SAM" id="MobiDB-lite"/>
    </source>
</evidence>
<evidence type="ECO:0000313" key="14">
    <source>
        <dbReference type="Proteomes" id="UP000242180"/>
    </source>
</evidence>
<dbReference type="AlphaFoldDB" id="A0A1X2HK16"/>
<evidence type="ECO:0000256" key="7">
    <source>
        <dbReference type="ARBA" id="ARBA00023326"/>
    </source>
</evidence>
<gene>
    <name evidence="13" type="ORF">BCR43DRAFT_556694</name>
</gene>
<dbReference type="InterPro" id="IPR050542">
    <property type="entry name" value="Glycosyl_Hydrlase18_Chitinase"/>
</dbReference>
<feature type="compositionally biased region" description="Low complexity" evidence="10">
    <location>
        <begin position="329"/>
        <end position="376"/>
    </location>
</feature>
<dbReference type="InParanoid" id="A0A1X2HK16"/>
<dbReference type="GO" id="GO:0006032">
    <property type="term" value="P:chitin catabolic process"/>
    <property type="evidence" value="ECO:0007669"/>
    <property type="project" value="UniProtKB-KW"/>
</dbReference>
<evidence type="ECO:0000256" key="8">
    <source>
        <dbReference type="RuleBase" id="RU000489"/>
    </source>
</evidence>
<dbReference type="PANTHER" id="PTHR45708:SF49">
    <property type="entry name" value="ENDOCHITINASE"/>
    <property type="match status" value="1"/>
</dbReference>
<proteinExistence type="inferred from homology"/>